<dbReference type="AlphaFoldDB" id="A0A937AJT2"/>
<keyword evidence="2" id="KW-1185">Reference proteome</keyword>
<proteinExistence type="predicted"/>
<accession>A0A937AJT2</accession>
<dbReference type="Proteomes" id="UP000642920">
    <property type="component" value="Unassembled WGS sequence"/>
</dbReference>
<gene>
    <name evidence="1" type="ORF">JKP34_06350</name>
</gene>
<dbReference type="EMBL" id="JAERQG010000001">
    <property type="protein sequence ID" value="MBL0764863.1"/>
    <property type="molecule type" value="Genomic_DNA"/>
</dbReference>
<reference evidence="1" key="1">
    <citation type="submission" date="2021-01" db="EMBL/GenBank/DDBJ databases">
        <title>Marivirga sp. nov., isolated from intertidal surface sediments.</title>
        <authorList>
            <person name="Zhang M."/>
        </authorList>
    </citation>
    <scope>NUCLEOTIDE SEQUENCE</scope>
    <source>
        <strain evidence="1">SM1354</strain>
    </source>
</reference>
<protein>
    <recommendedName>
        <fullName evidence="3">Glyoxalase</fullName>
    </recommendedName>
</protein>
<name>A0A937AJT2_9BACT</name>
<comment type="caution">
    <text evidence="1">The sequence shown here is derived from an EMBL/GenBank/DDBJ whole genome shotgun (WGS) entry which is preliminary data.</text>
</comment>
<sequence>MNKPDYRPQIPKAKVTGETLAEEEFQNVSLRPIIKQVHEVLIMHFCAHLKAKQNTYFKLSDIDKSKYVIKIFESDSAYKKELRGIIIGHFTADEFNRYLSFKPEVHRRINKIVLERLLSSQNEFNMQ</sequence>
<evidence type="ECO:0008006" key="3">
    <source>
        <dbReference type="Google" id="ProtNLM"/>
    </source>
</evidence>
<evidence type="ECO:0000313" key="1">
    <source>
        <dbReference type="EMBL" id="MBL0764863.1"/>
    </source>
</evidence>
<dbReference type="RefSeq" id="WP_201918838.1">
    <property type="nucleotide sequence ID" value="NZ_JAERQG010000001.1"/>
</dbReference>
<evidence type="ECO:0000313" key="2">
    <source>
        <dbReference type="Proteomes" id="UP000642920"/>
    </source>
</evidence>
<organism evidence="1 2">
    <name type="scientific">Marivirga atlantica</name>
    <dbReference type="NCBI Taxonomy" id="1548457"/>
    <lineage>
        <taxon>Bacteria</taxon>
        <taxon>Pseudomonadati</taxon>
        <taxon>Bacteroidota</taxon>
        <taxon>Cytophagia</taxon>
        <taxon>Cytophagales</taxon>
        <taxon>Marivirgaceae</taxon>
        <taxon>Marivirga</taxon>
    </lineage>
</organism>